<dbReference type="PROSITE" id="PS50181">
    <property type="entry name" value="FBOX"/>
    <property type="match status" value="1"/>
</dbReference>
<evidence type="ECO:0000256" key="2">
    <source>
        <dbReference type="SAM" id="MobiDB-lite"/>
    </source>
</evidence>
<dbReference type="Pfam" id="PF12937">
    <property type="entry name" value="F-box-like"/>
    <property type="match status" value="1"/>
</dbReference>
<feature type="compositionally biased region" description="Basic and acidic residues" evidence="2">
    <location>
        <begin position="68"/>
        <end position="82"/>
    </location>
</feature>
<evidence type="ECO:0000256" key="1">
    <source>
        <dbReference type="ARBA" id="ARBA00022786"/>
    </source>
</evidence>
<gene>
    <name evidence="4" type="ORF">LRAMOSA04466</name>
</gene>
<dbReference type="Gene3D" id="1.20.1280.50">
    <property type="match status" value="1"/>
</dbReference>
<feature type="region of interest" description="Disordered" evidence="2">
    <location>
        <begin position="1"/>
        <end position="82"/>
    </location>
</feature>
<dbReference type="InterPro" id="IPR045464">
    <property type="entry name" value="Hrt3/FBXO9_C"/>
</dbReference>
<name>A0A077WXA8_9FUNG</name>
<reference evidence="4" key="1">
    <citation type="journal article" date="2014" name="Genome Announc.">
        <title>De novo whole-genome sequence and genome annotation of Lichtheimia ramosa.</title>
        <authorList>
            <person name="Linde J."/>
            <person name="Schwartze V."/>
            <person name="Binder U."/>
            <person name="Lass-Florl C."/>
            <person name="Voigt K."/>
            <person name="Horn F."/>
        </authorList>
    </citation>
    <scope>NUCLEOTIDE SEQUENCE</scope>
    <source>
        <strain evidence="4">JMRC FSU:6197</strain>
    </source>
</reference>
<accession>A0A077WXA8</accession>
<feature type="compositionally biased region" description="Basic and acidic residues" evidence="2">
    <location>
        <begin position="8"/>
        <end position="22"/>
    </location>
</feature>
<proteinExistence type="predicted"/>
<dbReference type="AlphaFoldDB" id="A0A077WXA8"/>
<organism evidence="4">
    <name type="scientific">Lichtheimia ramosa</name>
    <dbReference type="NCBI Taxonomy" id="688394"/>
    <lineage>
        <taxon>Eukaryota</taxon>
        <taxon>Fungi</taxon>
        <taxon>Fungi incertae sedis</taxon>
        <taxon>Mucoromycota</taxon>
        <taxon>Mucoromycotina</taxon>
        <taxon>Mucoromycetes</taxon>
        <taxon>Mucorales</taxon>
        <taxon>Lichtheimiaceae</taxon>
        <taxon>Lichtheimia</taxon>
    </lineage>
</organism>
<evidence type="ECO:0000313" key="4">
    <source>
        <dbReference type="EMBL" id="CDS12271.1"/>
    </source>
</evidence>
<dbReference type="SUPFAM" id="SSF81383">
    <property type="entry name" value="F-box domain"/>
    <property type="match status" value="1"/>
</dbReference>
<dbReference type="Pfam" id="PF19270">
    <property type="entry name" value="FBO_C"/>
    <property type="match status" value="1"/>
</dbReference>
<dbReference type="GO" id="GO:0005737">
    <property type="term" value="C:cytoplasm"/>
    <property type="evidence" value="ECO:0007669"/>
    <property type="project" value="TreeGrafter"/>
</dbReference>
<feature type="compositionally biased region" description="Polar residues" evidence="2">
    <location>
        <begin position="48"/>
        <end position="67"/>
    </location>
</feature>
<protein>
    <recommendedName>
        <fullName evidence="3">F-box domain-containing protein</fullName>
    </recommendedName>
</protein>
<dbReference type="OrthoDB" id="2117972at2759"/>
<evidence type="ECO:0000259" key="3">
    <source>
        <dbReference type="PROSITE" id="PS50181"/>
    </source>
</evidence>
<dbReference type="PANTHER" id="PTHR12874:SF9">
    <property type="entry name" value="F-BOX ONLY PROTEIN 48"/>
    <property type="match status" value="1"/>
</dbReference>
<dbReference type="EMBL" id="LK023357">
    <property type="protein sequence ID" value="CDS12271.1"/>
    <property type="molecule type" value="Genomic_DNA"/>
</dbReference>
<sequence>MSASNELEEFRRQWRQEVESRKHQQQNQPTPVEPPTTDNLPIKKPTSPLINGHSSATLQQPMSSLSLENKEQEESAVPKKEEPVPVSAMDHYIFAVNSERQGRLGEALTSYRRAFKMDPDIDRAYKSHYQTHIAPTFNGQQQSTSSSVAIQSQDRKEDDFVHFVPVGNEYKAPSASRKDPLEDLVNEIAASQPIEYIPFLDYKPVPVANVPAEIMLHVLRHLVLHSVSSVANFALVCKNFFLLTRSPSLWRYACEYAFKSPYMTVDNARKFQADYVKIYDGHWMRMFIERPRLRYDGIYISTCRYVRPGSAENTYNQPVHLVTYYRYLRFFPDGTILKYLSTDEPASVVRLLTPDFSRKQVFRGHFEQSEGTVYIEMKDWLRPREDFRMSLEIKSTHRGRHNKLVWLDYSSFPDGREEDESSYDLVMMKPYFFSPVRSYHVDPPSTPLHDLVGPLTRRRGRVLKN</sequence>
<dbReference type="GO" id="GO:0031146">
    <property type="term" value="P:SCF-dependent proteasomal ubiquitin-dependent protein catabolic process"/>
    <property type="evidence" value="ECO:0007669"/>
    <property type="project" value="TreeGrafter"/>
</dbReference>
<dbReference type="InterPro" id="IPR001810">
    <property type="entry name" value="F-box_dom"/>
</dbReference>
<keyword evidence="1" id="KW-0833">Ubl conjugation pathway</keyword>
<dbReference type="CDD" id="cd22089">
    <property type="entry name" value="F-box_FBXO9"/>
    <property type="match status" value="1"/>
</dbReference>
<dbReference type="InterPro" id="IPR036047">
    <property type="entry name" value="F-box-like_dom_sf"/>
</dbReference>
<dbReference type="PANTHER" id="PTHR12874">
    <property type="entry name" value="F-BOX ONLY PROTEIN 48-RELATED"/>
    <property type="match status" value="1"/>
</dbReference>
<feature type="domain" description="F-box" evidence="3">
    <location>
        <begin position="204"/>
        <end position="253"/>
    </location>
</feature>
<dbReference type="GO" id="GO:0019005">
    <property type="term" value="C:SCF ubiquitin ligase complex"/>
    <property type="evidence" value="ECO:0007669"/>
    <property type="project" value="TreeGrafter"/>
</dbReference>